<reference evidence="1 2" key="1">
    <citation type="submission" date="2014-05" db="EMBL/GenBank/DDBJ databases">
        <title>Methylome analysis of the phasevarions of Haemophilus influenzae.</title>
        <authorList>
            <person name="Atack J.M."/>
            <person name="Fox K.L."/>
            <person name="Power P.M."/>
            <person name="Clark T."/>
            <person name="Jurcisek J."/>
            <person name="Korlach J."/>
            <person name="Bakaletz L.O."/>
            <person name="Jennings M.P."/>
        </authorList>
    </citation>
    <scope>NUCLEOTIDE SEQUENCE [LARGE SCALE GENOMIC DNA]</scope>
    <source>
        <strain evidence="1 2">1209</strain>
    </source>
</reference>
<proteinExistence type="predicted"/>
<protein>
    <submittedName>
        <fullName evidence="1">Uncharacterized protein</fullName>
    </submittedName>
</protein>
<organism evidence="1 2">
    <name type="scientific">Haemophilus influenzae</name>
    <dbReference type="NCBI Taxonomy" id="727"/>
    <lineage>
        <taxon>Bacteria</taxon>
        <taxon>Pseudomonadati</taxon>
        <taxon>Pseudomonadota</taxon>
        <taxon>Gammaproteobacteria</taxon>
        <taxon>Pasteurellales</taxon>
        <taxon>Pasteurellaceae</taxon>
        <taxon>Haemophilus</taxon>
    </lineage>
</organism>
<evidence type="ECO:0000313" key="2">
    <source>
        <dbReference type="Proteomes" id="UP000050700"/>
    </source>
</evidence>
<evidence type="ECO:0000313" key="1">
    <source>
        <dbReference type="EMBL" id="KIS36602.1"/>
    </source>
</evidence>
<dbReference type="Proteomes" id="UP000050700">
    <property type="component" value="Unassembled WGS sequence"/>
</dbReference>
<comment type="caution">
    <text evidence="1">The sequence shown here is derived from an EMBL/GenBank/DDBJ whole genome shotgun (WGS) entry which is preliminary data.</text>
</comment>
<name>A0A158T0F8_HAEIF</name>
<gene>
    <name evidence="1" type="ORF">NTHI1209_00016</name>
</gene>
<dbReference type="EMBL" id="JMQP01000001">
    <property type="protein sequence ID" value="KIS36602.1"/>
    <property type="molecule type" value="Genomic_DNA"/>
</dbReference>
<dbReference type="AlphaFoldDB" id="A0A158T0F8"/>
<sequence>MLFQQTLKTKNRTTKVRLYFNHFLVYFFNLTKFKLNWCSTAKD</sequence>
<accession>A0A158T0F8</accession>